<reference evidence="5" key="3">
    <citation type="submission" date="2023-12" db="EMBL/GenBank/DDBJ databases">
        <authorList>
            <person name="Sun Q."/>
            <person name="Inoue M."/>
        </authorList>
    </citation>
    <scope>NUCLEOTIDE SEQUENCE</scope>
    <source>
        <strain evidence="5">JCM 15515</strain>
    </source>
</reference>
<dbReference type="PROSITE" id="PS50977">
    <property type="entry name" value="HTH_TETR_2"/>
    <property type="match status" value="1"/>
</dbReference>
<keyword evidence="11" id="KW-1185">Reference proteome</keyword>
<dbReference type="Pfam" id="PF17932">
    <property type="entry name" value="TetR_C_24"/>
    <property type="match status" value="1"/>
</dbReference>
<dbReference type="PANTHER" id="PTHR30055">
    <property type="entry name" value="HTH-TYPE TRANSCRIPTIONAL REGULATOR RUTR"/>
    <property type="match status" value="1"/>
</dbReference>
<dbReference type="PANTHER" id="PTHR30055:SF183">
    <property type="entry name" value="NUCLEOID OCCLUSION FACTOR SLMA"/>
    <property type="match status" value="1"/>
</dbReference>
<evidence type="ECO:0000256" key="2">
    <source>
        <dbReference type="ARBA" id="ARBA00023125"/>
    </source>
</evidence>
<dbReference type="EMBL" id="CP158252">
    <property type="protein sequence ID" value="XDJ42377.1"/>
    <property type="molecule type" value="Genomic_DNA"/>
</dbReference>
<reference evidence="5" key="1">
    <citation type="journal article" date="2014" name="Int. J. Syst. Evol. Microbiol.">
        <title>Complete genome of a new Firmicutes species belonging to the dominant human colonic microbiota ('Ruminococcus bicirculans') reveals two chromosomes and a selective capacity to utilize plant glucans.</title>
        <authorList>
            <consortium name="NISC Comparative Sequencing Program"/>
            <person name="Wegmann U."/>
            <person name="Louis P."/>
            <person name="Goesmann A."/>
            <person name="Henrissat B."/>
            <person name="Duncan S.H."/>
            <person name="Flint H.J."/>
        </authorList>
    </citation>
    <scope>NUCLEOTIDE SEQUENCE</scope>
    <source>
        <strain evidence="5">JCM 15515</strain>
    </source>
</reference>
<proteinExistence type="predicted"/>
<protein>
    <submittedName>
        <fullName evidence="6">TetR/AcrR family transcriptional regulator</fullName>
    </submittedName>
</protein>
<name>A0AB39CJX3_9BURK</name>
<evidence type="ECO:0000313" key="8">
    <source>
        <dbReference type="EMBL" id="XDJ49198.1"/>
    </source>
</evidence>
<dbReference type="SUPFAM" id="SSF48498">
    <property type="entry name" value="Tetracyclin repressor-like, C-terminal domain"/>
    <property type="match status" value="1"/>
</dbReference>
<dbReference type="EMBL" id="CP158255">
    <property type="protein sequence ID" value="XDJ49198.1"/>
    <property type="molecule type" value="Genomic_DNA"/>
</dbReference>
<organism evidence="6">
    <name type="scientific">Castellaniella ginsengisoli</name>
    <dbReference type="NCBI Taxonomy" id="546114"/>
    <lineage>
        <taxon>Bacteria</taxon>
        <taxon>Pseudomonadati</taxon>
        <taxon>Pseudomonadota</taxon>
        <taxon>Betaproteobacteria</taxon>
        <taxon>Burkholderiales</taxon>
        <taxon>Alcaligenaceae</taxon>
        <taxon>Castellaniella</taxon>
    </lineage>
</organism>
<evidence type="ECO:0000313" key="9">
    <source>
        <dbReference type="EMBL" id="XDJ69538.1"/>
    </source>
</evidence>
<accession>A0AB39CJX3</accession>
<evidence type="ECO:0000313" key="11">
    <source>
        <dbReference type="Proteomes" id="UP001500573"/>
    </source>
</evidence>
<dbReference type="EMBL" id="CP158262">
    <property type="protein sequence ID" value="XDJ69538.1"/>
    <property type="molecule type" value="Genomic_DNA"/>
</dbReference>
<dbReference type="SUPFAM" id="SSF46689">
    <property type="entry name" value="Homeodomain-like"/>
    <property type="match status" value="1"/>
</dbReference>
<reference evidence="6" key="4">
    <citation type="submission" date="2024-05" db="EMBL/GenBank/DDBJ databases">
        <authorList>
            <person name="Luo Y.-C."/>
            <person name="Nicholds J."/>
            <person name="Mortimer T."/>
            <person name="Maboni G."/>
        </authorList>
    </citation>
    <scope>NUCLEOTIDE SEQUENCE</scope>
    <source>
        <strain evidence="10">141555</strain>
        <strain evidence="9">144863</strain>
        <strain evidence="8">151108</strain>
        <strain evidence="7">151836</strain>
        <strain evidence="6">153920</strain>
    </source>
</reference>
<dbReference type="Proteomes" id="UP001500573">
    <property type="component" value="Unassembled WGS sequence"/>
</dbReference>
<evidence type="ECO:0000313" key="7">
    <source>
        <dbReference type="EMBL" id="XDJ47504.1"/>
    </source>
</evidence>
<reference evidence="11" key="2">
    <citation type="journal article" date="2019" name="Int. J. Syst. Evol. Microbiol.">
        <title>The Global Catalogue of Microorganisms (GCM) 10K type strain sequencing project: providing services to taxonomists for standard genome sequencing and annotation.</title>
        <authorList>
            <consortium name="The Broad Institute Genomics Platform"/>
            <consortium name="The Broad Institute Genome Sequencing Center for Infectious Disease"/>
            <person name="Wu L."/>
            <person name="Ma J."/>
        </authorList>
    </citation>
    <scope>NUCLEOTIDE SEQUENCE [LARGE SCALE GENOMIC DNA]</scope>
    <source>
        <strain evidence="11">JCM 15515</strain>
    </source>
</reference>
<dbReference type="InterPro" id="IPR036271">
    <property type="entry name" value="Tet_transcr_reg_TetR-rel_C_sf"/>
</dbReference>
<keyword evidence="1" id="KW-0175">Coiled coil</keyword>
<feature type="DNA-binding region" description="H-T-H motif" evidence="3">
    <location>
        <begin position="35"/>
        <end position="54"/>
    </location>
</feature>
<dbReference type="GO" id="GO:0003700">
    <property type="term" value="F:DNA-binding transcription factor activity"/>
    <property type="evidence" value="ECO:0007669"/>
    <property type="project" value="TreeGrafter"/>
</dbReference>
<evidence type="ECO:0000259" key="4">
    <source>
        <dbReference type="PROSITE" id="PS50977"/>
    </source>
</evidence>
<dbReference type="InterPro" id="IPR041490">
    <property type="entry name" value="KstR2_TetR_C"/>
</dbReference>
<dbReference type="EMBL" id="CP158267">
    <property type="protein sequence ID" value="XDJ80822.1"/>
    <property type="molecule type" value="Genomic_DNA"/>
</dbReference>
<dbReference type="EMBL" id="BAAAEX010000010">
    <property type="protein sequence ID" value="GAA0778913.1"/>
    <property type="molecule type" value="Genomic_DNA"/>
</dbReference>
<keyword evidence="2 3" id="KW-0238">DNA-binding</keyword>
<evidence type="ECO:0000256" key="3">
    <source>
        <dbReference type="PROSITE-ProRule" id="PRU00335"/>
    </source>
</evidence>
<dbReference type="Pfam" id="PF00440">
    <property type="entry name" value="TetR_N"/>
    <property type="match status" value="1"/>
</dbReference>
<dbReference type="PRINTS" id="PR00455">
    <property type="entry name" value="HTHTETR"/>
</dbReference>
<feature type="domain" description="HTH tetR-type" evidence="4">
    <location>
        <begin position="12"/>
        <end position="72"/>
    </location>
</feature>
<dbReference type="InterPro" id="IPR001647">
    <property type="entry name" value="HTH_TetR"/>
</dbReference>
<dbReference type="AlphaFoldDB" id="A0AB39CJX3"/>
<dbReference type="InterPro" id="IPR009057">
    <property type="entry name" value="Homeodomain-like_sf"/>
</dbReference>
<dbReference type="EMBL" id="CP158254">
    <property type="protein sequence ID" value="XDJ47504.1"/>
    <property type="molecule type" value="Genomic_DNA"/>
</dbReference>
<dbReference type="InterPro" id="IPR050109">
    <property type="entry name" value="HTH-type_TetR-like_transc_reg"/>
</dbReference>
<evidence type="ECO:0000313" key="10">
    <source>
        <dbReference type="EMBL" id="XDJ80822.1"/>
    </source>
</evidence>
<gene>
    <name evidence="9" type="ORF">ABRY94_01705</name>
    <name evidence="6" type="ORF">ABRY99_02040</name>
    <name evidence="7" type="ORF">ABRZ04_00070</name>
    <name evidence="10" type="ORF">ABRZ07_04765</name>
    <name evidence="8" type="ORF">ABRZ09_07970</name>
    <name evidence="5" type="ORF">GCM10009108_16500</name>
</gene>
<dbReference type="RefSeq" id="WP_343837419.1">
    <property type="nucleotide sequence ID" value="NZ_BAAAEX010000010.1"/>
</dbReference>
<evidence type="ECO:0000313" key="5">
    <source>
        <dbReference type="EMBL" id="GAA0778913.1"/>
    </source>
</evidence>
<sequence>MKSALETLPPEADTRTRIILTAGRLFHRHGYERTTVRELADAVGLKSGSLFHHFRSKEEILVAVMANGIQSVINEARALLARNHDPAARLEGMLRLHMHSIISGVGGDAMHAMIYEWRSLSPEAREPIRTLSEAYEQLWHQVIDDAVAHGLARGDPIILRKYLLAGLNSTVRWYRPEGRLAPEAFIQQLQQAALPDLQPDS</sequence>
<evidence type="ECO:0000313" key="6">
    <source>
        <dbReference type="EMBL" id="XDJ42377.1"/>
    </source>
</evidence>
<dbReference type="GO" id="GO:0000976">
    <property type="term" value="F:transcription cis-regulatory region binding"/>
    <property type="evidence" value="ECO:0007669"/>
    <property type="project" value="TreeGrafter"/>
</dbReference>
<dbReference type="Gene3D" id="1.10.357.10">
    <property type="entry name" value="Tetracycline Repressor, domain 2"/>
    <property type="match status" value="1"/>
</dbReference>
<evidence type="ECO:0000256" key="1">
    <source>
        <dbReference type="ARBA" id="ARBA00023054"/>
    </source>
</evidence>